<keyword evidence="4" id="KW-1185">Reference proteome</keyword>
<dbReference type="PANTHER" id="PTHR12292">
    <property type="entry name" value="RWD DOMAIN-CONTAINING PROTEIN"/>
    <property type="match status" value="1"/>
</dbReference>
<dbReference type="Pfam" id="PF05773">
    <property type="entry name" value="RWD"/>
    <property type="match status" value="1"/>
</dbReference>
<protein>
    <submittedName>
        <fullName evidence="3">RWD-domain-containing protein</fullName>
    </submittedName>
</protein>
<organism evidence="3 4">
    <name type="scientific">Coprinopsis marcescibilis</name>
    <name type="common">Agaric fungus</name>
    <name type="synonym">Psathyrella marcescibilis</name>
    <dbReference type="NCBI Taxonomy" id="230819"/>
    <lineage>
        <taxon>Eukaryota</taxon>
        <taxon>Fungi</taxon>
        <taxon>Dikarya</taxon>
        <taxon>Basidiomycota</taxon>
        <taxon>Agaricomycotina</taxon>
        <taxon>Agaricomycetes</taxon>
        <taxon>Agaricomycetidae</taxon>
        <taxon>Agaricales</taxon>
        <taxon>Agaricineae</taxon>
        <taxon>Psathyrellaceae</taxon>
        <taxon>Coprinopsis</taxon>
    </lineage>
</organism>
<dbReference type="OrthoDB" id="277175at2759"/>
<dbReference type="Gene3D" id="3.10.110.10">
    <property type="entry name" value="Ubiquitin Conjugating Enzyme"/>
    <property type="match status" value="1"/>
</dbReference>
<feature type="compositionally biased region" description="Basic and acidic residues" evidence="1">
    <location>
        <begin position="166"/>
        <end position="185"/>
    </location>
</feature>
<accession>A0A5C3LAX0</accession>
<dbReference type="InterPro" id="IPR040213">
    <property type="entry name" value="GIR2-like"/>
</dbReference>
<dbReference type="Pfam" id="PF16543">
    <property type="entry name" value="DFRP_C"/>
    <property type="match status" value="1"/>
</dbReference>
<dbReference type="SMART" id="SM00591">
    <property type="entry name" value="RWD"/>
    <property type="match status" value="1"/>
</dbReference>
<evidence type="ECO:0000313" key="4">
    <source>
        <dbReference type="Proteomes" id="UP000307440"/>
    </source>
</evidence>
<dbReference type="InterPro" id="IPR016135">
    <property type="entry name" value="UBQ-conjugating_enzyme/RWD"/>
</dbReference>
<feature type="region of interest" description="Disordered" evidence="1">
    <location>
        <begin position="166"/>
        <end position="241"/>
    </location>
</feature>
<proteinExistence type="predicted"/>
<feature type="domain" description="RWD" evidence="2">
    <location>
        <begin position="8"/>
        <end position="112"/>
    </location>
</feature>
<reference evidence="3 4" key="1">
    <citation type="journal article" date="2019" name="Nat. Ecol. Evol.">
        <title>Megaphylogeny resolves global patterns of mushroom evolution.</title>
        <authorList>
            <person name="Varga T."/>
            <person name="Krizsan K."/>
            <person name="Foldi C."/>
            <person name="Dima B."/>
            <person name="Sanchez-Garcia M."/>
            <person name="Sanchez-Ramirez S."/>
            <person name="Szollosi G.J."/>
            <person name="Szarkandi J.G."/>
            <person name="Papp V."/>
            <person name="Albert L."/>
            <person name="Andreopoulos W."/>
            <person name="Angelini C."/>
            <person name="Antonin V."/>
            <person name="Barry K.W."/>
            <person name="Bougher N.L."/>
            <person name="Buchanan P."/>
            <person name="Buyck B."/>
            <person name="Bense V."/>
            <person name="Catcheside P."/>
            <person name="Chovatia M."/>
            <person name="Cooper J."/>
            <person name="Damon W."/>
            <person name="Desjardin D."/>
            <person name="Finy P."/>
            <person name="Geml J."/>
            <person name="Haridas S."/>
            <person name="Hughes K."/>
            <person name="Justo A."/>
            <person name="Karasinski D."/>
            <person name="Kautmanova I."/>
            <person name="Kiss B."/>
            <person name="Kocsube S."/>
            <person name="Kotiranta H."/>
            <person name="LaButti K.M."/>
            <person name="Lechner B.E."/>
            <person name="Liimatainen K."/>
            <person name="Lipzen A."/>
            <person name="Lukacs Z."/>
            <person name="Mihaltcheva S."/>
            <person name="Morgado L.N."/>
            <person name="Niskanen T."/>
            <person name="Noordeloos M.E."/>
            <person name="Ohm R.A."/>
            <person name="Ortiz-Santana B."/>
            <person name="Ovrebo C."/>
            <person name="Racz N."/>
            <person name="Riley R."/>
            <person name="Savchenko A."/>
            <person name="Shiryaev A."/>
            <person name="Soop K."/>
            <person name="Spirin V."/>
            <person name="Szebenyi C."/>
            <person name="Tomsovsky M."/>
            <person name="Tulloss R.E."/>
            <person name="Uehling J."/>
            <person name="Grigoriev I.V."/>
            <person name="Vagvolgyi C."/>
            <person name="Papp T."/>
            <person name="Martin F.M."/>
            <person name="Miettinen O."/>
            <person name="Hibbett D.S."/>
            <person name="Nagy L.G."/>
        </authorList>
    </citation>
    <scope>NUCLEOTIDE SEQUENCE [LARGE SCALE GENOMIC DNA]</scope>
    <source>
        <strain evidence="3 4">CBS 121175</strain>
    </source>
</reference>
<dbReference type="AlphaFoldDB" id="A0A5C3LAX0"/>
<evidence type="ECO:0000313" key="3">
    <source>
        <dbReference type="EMBL" id="TFK29918.1"/>
    </source>
</evidence>
<name>A0A5C3LAX0_COPMA</name>
<dbReference type="InterPro" id="IPR032378">
    <property type="entry name" value="ZC3H15/TMA46_C"/>
</dbReference>
<sequence>MASEAILEELEVLESIYPTELQRISDTDIQIEAEQDEELDGTPNIKLLLSVHYPESYPDALPDLKLSVVNGEISEKDLESLTKDLVSVGEENVGMAMTFTLVAHLREQLTKLARSNENEKVRLEQEKERKILEDEEARTRGTPVTAESFNAWKAKFDEEMSRLRAKEEEEKLKGLTPKEREEYKRSQTRLSGRQLFERNRNLDEGDESLIEEGTVSVDVSQYDRIHEDEEQEEGLTFSDSD</sequence>
<dbReference type="InterPro" id="IPR006575">
    <property type="entry name" value="RWD_dom"/>
</dbReference>
<dbReference type="Proteomes" id="UP000307440">
    <property type="component" value="Unassembled WGS sequence"/>
</dbReference>
<dbReference type="STRING" id="230819.A0A5C3LAX0"/>
<dbReference type="CDD" id="cd23823">
    <property type="entry name" value="RWD_GCN2"/>
    <property type="match status" value="1"/>
</dbReference>
<evidence type="ECO:0000256" key="1">
    <source>
        <dbReference type="SAM" id="MobiDB-lite"/>
    </source>
</evidence>
<gene>
    <name evidence="3" type="ORF">FA15DRAFT_663217</name>
</gene>
<evidence type="ECO:0000259" key="2">
    <source>
        <dbReference type="PROSITE" id="PS50908"/>
    </source>
</evidence>
<dbReference type="PROSITE" id="PS50908">
    <property type="entry name" value="RWD"/>
    <property type="match status" value="1"/>
</dbReference>
<dbReference type="SUPFAM" id="SSF54495">
    <property type="entry name" value="UBC-like"/>
    <property type="match status" value="1"/>
</dbReference>
<dbReference type="EMBL" id="ML210147">
    <property type="protein sequence ID" value="TFK29918.1"/>
    <property type="molecule type" value="Genomic_DNA"/>
</dbReference>